<evidence type="ECO:0000313" key="3">
    <source>
        <dbReference type="Proteomes" id="UP000324222"/>
    </source>
</evidence>
<feature type="region of interest" description="Disordered" evidence="1">
    <location>
        <begin position="46"/>
        <end position="72"/>
    </location>
</feature>
<proteinExistence type="predicted"/>
<evidence type="ECO:0000313" key="2">
    <source>
        <dbReference type="EMBL" id="MPC70300.1"/>
    </source>
</evidence>
<dbReference type="Proteomes" id="UP000324222">
    <property type="component" value="Unassembled WGS sequence"/>
</dbReference>
<sequence>MHRESLVPSPGQARRGVGGGGVVTAAAGRVCVPASCEHTTDCLPPPSPHAFTLHPPSLPPGLAHPGAKSRQN</sequence>
<dbReference type="AlphaFoldDB" id="A0A5B7HDA5"/>
<feature type="region of interest" description="Disordered" evidence="1">
    <location>
        <begin position="1"/>
        <end position="20"/>
    </location>
</feature>
<organism evidence="2 3">
    <name type="scientific">Portunus trituberculatus</name>
    <name type="common">Swimming crab</name>
    <name type="synonym">Neptunus trituberculatus</name>
    <dbReference type="NCBI Taxonomy" id="210409"/>
    <lineage>
        <taxon>Eukaryota</taxon>
        <taxon>Metazoa</taxon>
        <taxon>Ecdysozoa</taxon>
        <taxon>Arthropoda</taxon>
        <taxon>Crustacea</taxon>
        <taxon>Multicrustacea</taxon>
        <taxon>Malacostraca</taxon>
        <taxon>Eumalacostraca</taxon>
        <taxon>Eucarida</taxon>
        <taxon>Decapoda</taxon>
        <taxon>Pleocyemata</taxon>
        <taxon>Brachyura</taxon>
        <taxon>Eubrachyura</taxon>
        <taxon>Portunoidea</taxon>
        <taxon>Portunidae</taxon>
        <taxon>Portuninae</taxon>
        <taxon>Portunus</taxon>
    </lineage>
</organism>
<reference evidence="2 3" key="1">
    <citation type="submission" date="2019-05" db="EMBL/GenBank/DDBJ databases">
        <title>Another draft genome of Portunus trituberculatus and its Hox gene families provides insights of decapod evolution.</title>
        <authorList>
            <person name="Jeong J.-H."/>
            <person name="Song I."/>
            <person name="Kim S."/>
            <person name="Choi T."/>
            <person name="Kim D."/>
            <person name="Ryu S."/>
            <person name="Kim W."/>
        </authorList>
    </citation>
    <scope>NUCLEOTIDE SEQUENCE [LARGE SCALE GENOMIC DNA]</scope>
    <source>
        <tissue evidence="2">Muscle</tissue>
    </source>
</reference>
<keyword evidence="3" id="KW-1185">Reference proteome</keyword>
<name>A0A5B7HDA5_PORTR</name>
<evidence type="ECO:0000256" key="1">
    <source>
        <dbReference type="SAM" id="MobiDB-lite"/>
    </source>
</evidence>
<comment type="caution">
    <text evidence="2">The sequence shown here is derived from an EMBL/GenBank/DDBJ whole genome shotgun (WGS) entry which is preliminary data.</text>
</comment>
<protein>
    <submittedName>
        <fullName evidence="2">Uncharacterized protein</fullName>
    </submittedName>
</protein>
<dbReference type="EMBL" id="VSRR010030900">
    <property type="protein sequence ID" value="MPC70300.1"/>
    <property type="molecule type" value="Genomic_DNA"/>
</dbReference>
<accession>A0A5B7HDA5</accession>
<gene>
    <name evidence="2" type="ORF">E2C01_064544</name>
</gene>